<reference evidence="1 2" key="1">
    <citation type="submission" date="2016-11" db="EMBL/GenBank/DDBJ databases">
        <authorList>
            <person name="Varghese N."/>
            <person name="Submissions S."/>
        </authorList>
    </citation>
    <scope>NUCLEOTIDE SEQUENCE [LARGE SCALE GENOMIC DNA]</scope>
    <source>
        <strain evidence="1 2">DSM 21988</strain>
    </source>
</reference>
<accession>A0ABY1IDC8</accession>
<dbReference type="RefSeq" id="WP_060605683.1">
    <property type="nucleotide sequence ID" value="NZ_FQZC01000002.1"/>
</dbReference>
<name>A0ABY1IDC8_9HYPH</name>
<dbReference type="Proteomes" id="UP000184290">
    <property type="component" value="Unassembled WGS sequence"/>
</dbReference>
<protein>
    <submittedName>
        <fullName evidence="1">Uncharacterized protein</fullName>
    </submittedName>
</protein>
<organism evidence="1 2">
    <name type="scientific">Aureimonas altamirensis DSM 21988</name>
    <dbReference type="NCBI Taxonomy" id="1121026"/>
    <lineage>
        <taxon>Bacteria</taxon>
        <taxon>Pseudomonadati</taxon>
        <taxon>Pseudomonadota</taxon>
        <taxon>Alphaproteobacteria</taxon>
        <taxon>Hyphomicrobiales</taxon>
        <taxon>Aurantimonadaceae</taxon>
        <taxon>Aureimonas</taxon>
    </lineage>
</organism>
<keyword evidence="2" id="KW-1185">Reference proteome</keyword>
<proteinExistence type="predicted"/>
<dbReference type="EMBL" id="FQZC01000002">
    <property type="protein sequence ID" value="SHJ00813.1"/>
    <property type="molecule type" value="Genomic_DNA"/>
</dbReference>
<sequence length="123" mass="13261">MTRRTACSIAGVTAPFDGDVEGIAARSYFDALASRLSGRYGEAKFYSFAIPAGTDHAGWTAEIAAGRRYHYAFWHGALDDEARSVALSVGAGSDGRPFVLLTYDFVNFDRCVETRALAETPAL</sequence>
<gene>
    <name evidence="1" type="ORF">SAMN02745911_1385</name>
</gene>
<comment type="caution">
    <text evidence="1">The sequence shown here is derived from an EMBL/GenBank/DDBJ whole genome shotgun (WGS) entry which is preliminary data.</text>
</comment>
<evidence type="ECO:0000313" key="1">
    <source>
        <dbReference type="EMBL" id="SHJ00813.1"/>
    </source>
</evidence>
<evidence type="ECO:0000313" key="2">
    <source>
        <dbReference type="Proteomes" id="UP000184290"/>
    </source>
</evidence>